<dbReference type="InterPro" id="IPR014942">
    <property type="entry name" value="AbiEii"/>
</dbReference>
<dbReference type="EMBL" id="BSNK01000001">
    <property type="protein sequence ID" value="GLQ22562.1"/>
    <property type="molecule type" value="Genomic_DNA"/>
</dbReference>
<dbReference type="Proteomes" id="UP001161391">
    <property type="component" value="Unassembled WGS sequence"/>
</dbReference>
<gene>
    <name evidence="1" type="ORF">GCM10007853_04360</name>
</gene>
<reference evidence="1" key="1">
    <citation type="journal article" date="2014" name="Int. J. Syst. Evol. Microbiol.">
        <title>Complete genome of a new Firmicutes species belonging to the dominant human colonic microbiota ('Ruminococcus bicirculans') reveals two chromosomes and a selective capacity to utilize plant glucans.</title>
        <authorList>
            <consortium name="NISC Comparative Sequencing Program"/>
            <person name="Wegmann U."/>
            <person name="Louis P."/>
            <person name="Goesmann A."/>
            <person name="Henrissat B."/>
            <person name="Duncan S.H."/>
            <person name="Flint H.J."/>
        </authorList>
    </citation>
    <scope>NUCLEOTIDE SEQUENCE</scope>
    <source>
        <strain evidence="1">NBRC 108219</strain>
    </source>
</reference>
<organism evidence="1 2">
    <name type="scientific">Algimonas ampicilliniresistens</name>
    <dbReference type="NCBI Taxonomy" id="1298735"/>
    <lineage>
        <taxon>Bacteria</taxon>
        <taxon>Pseudomonadati</taxon>
        <taxon>Pseudomonadota</taxon>
        <taxon>Alphaproteobacteria</taxon>
        <taxon>Maricaulales</taxon>
        <taxon>Robiginitomaculaceae</taxon>
        <taxon>Algimonas</taxon>
    </lineage>
</organism>
<sequence length="161" mass="17620">MAKLAGAMADALPSSKIDLTVSEEDPQTLILNYPTSLTTHAGNYLADKVKLEFGARSDHLPPETRLVKPYAAEQLPALFEEPDVEVKVLSAARTFWEKATILHMLFYQKPNKALGRAMSRHYYDLATLAGTPIKAEALDDLDLLKAVARHKSSLSSGVGEL</sequence>
<proteinExistence type="predicted"/>
<dbReference type="Pfam" id="PF08843">
    <property type="entry name" value="AbiEii"/>
    <property type="match status" value="1"/>
</dbReference>
<protein>
    <submittedName>
        <fullName evidence="1">Uncharacterized protein</fullName>
    </submittedName>
</protein>
<name>A0ABQ5V6D2_9PROT</name>
<comment type="caution">
    <text evidence="1">The sequence shown here is derived from an EMBL/GenBank/DDBJ whole genome shotgun (WGS) entry which is preliminary data.</text>
</comment>
<reference evidence="1" key="2">
    <citation type="submission" date="2023-01" db="EMBL/GenBank/DDBJ databases">
        <title>Draft genome sequence of Algimonas ampicilliniresistens strain NBRC 108219.</title>
        <authorList>
            <person name="Sun Q."/>
            <person name="Mori K."/>
        </authorList>
    </citation>
    <scope>NUCLEOTIDE SEQUENCE</scope>
    <source>
        <strain evidence="1">NBRC 108219</strain>
    </source>
</reference>
<evidence type="ECO:0000313" key="1">
    <source>
        <dbReference type="EMBL" id="GLQ22562.1"/>
    </source>
</evidence>
<evidence type="ECO:0000313" key="2">
    <source>
        <dbReference type="Proteomes" id="UP001161391"/>
    </source>
</evidence>
<accession>A0ABQ5V6D2</accession>
<keyword evidence="2" id="KW-1185">Reference proteome</keyword>